<sequence length="217" mass="24678">MNGRPRMAYIFDTGPLFKFLATDCVPQLISAIGGSTVVVPEAVDFEIHDTPDRRPQFRHARDVWKKFPPRFRDVIPDSPSEELRRCCNRVFGIDLETLYRHKKDLGENMMLLHGLSRAHAGEKVVLICDDQGGIAKAEEQIRVLRHRQHLGTGPAEGSLSYAKTTSLLHWAIEVGSFKSQEHFIKKYNMMAELDEALPKKVKDTGLTKRPPWPPVDH</sequence>
<reference evidence="1 2" key="1">
    <citation type="submission" date="2017-06" db="EMBL/GenBank/DDBJ databases">
        <authorList>
            <consortium name="Pathogen Informatics"/>
        </authorList>
    </citation>
    <scope>NUCLEOTIDE SEQUENCE [LARGE SCALE GENOMIC DNA]</scope>
    <source>
        <strain evidence="1 2">NCTC11865</strain>
    </source>
</reference>
<evidence type="ECO:0000313" key="1">
    <source>
        <dbReference type="EMBL" id="SNV30974.1"/>
    </source>
</evidence>
<evidence type="ECO:0000313" key="2">
    <source>
        <dbReference type="Proteomes" id="UP000215332"/>
    </source>
</evidence>
<accession>A0A239WBC9</accession>
<name>A0A239WBC9_9ACTN</name>
<protein>
    <recommendedName>
        <fullName evidence="3">PIN domain-containing protein</fullName>
    </recommendedName>
</protein>
<dbReference type="Proteomes" id="UP000215332">
    <property type="component" value="Chromosome 1"/>
</dbReference>
<dbReference type="CDD" id="cd18703">
    <property type="entry name" value="PIN_VapC-like"/>
    <property type="match status" value="1"/>
</dbReference>
<organism evidence="1 2">
    <name type="scientific">Cutibacterium granulosum</name>
    <dbReference type="NCBI Taxonomy" id="33011"/>
    <lineage>
        <taxon>Bacteria</taxon>
        <taxon>Bacillati</taxon>
        <taxon>Actinomycetota</taxon>
        <taxon>Actinomycetes</taxon>
        <taxon>Propionibacteriales</taxon>
        <taxon>Propionibacteriaceae</taxon>
        <taxon>Cutibacterium</taxon>
    </lineage>
</organism>
<proteinExistence type="predicted"/>
<dbReference type="AlphaFoldDB" id="A0A239WBC9"/>
<evidence type="ECO:0008006" key="3">
    <source>
        <dbReference type="Google" id="ProtNLM"/>
    </source>
</evidence>
<dbReference type="EMBL" id="LT906441">
    <property type="protein sequence ID" value="SNV30974.1"/>
    <property type="molecule type" value="Genomic_DNA"/>
</dbReference>
<gene>
    <name evidence="1" type="ORF">SAMEA4412665_00523</name>
</gene>
<dbReference type="KEGG" id="cgrn:4412665_00523"/>